<evidence type="ECO:0000256" key="1">
    <source>
        <dbReference type="SAM" id="Coils"/>
    </source>
</evidence>
<evidence type="ECO:0000313" key="4">
    <source>
        <dbReference type="Proteomes" id="UP000476511"/>
    </source>
</evidence>
<feature type="compositionally biased region" description="Low complexity" evidence="2">
    <location>
        <begin position="645"/>
        <end position="654"/>
    </location>
</feature>
<accession>A0A6L5QYT1</accession>
<dbReference type="EMBL" id="WKJD01000007">
    <property type="protein sequence ID" value="MRX42966.1"/>
    <property type="molecule type" value="Genomic_DNA"/>
</dbReference>
<dbReference type="AlphaFoldDB" id="A0A6L5QYT1"/>
<feature type="region of interest" description="Disordered" evidence="2">
    <location>
        <begin position="638"/>
        <end position="667"/>
    </location>
</feature>
<keyword evidence="1" id="KW-0175">Coiled coil</keyword>
<organism evidence="3 4">
    <name type="scientific">Agromyces kandeliae</name>
    <dbReference type="NCBI Taxonomy" id="2666141"/>
    <lineage>
        <taxon>Bacteria</taxon>
        <taxon>Bacillati</taxon>
        <taxon>Actinomycetota</taxon>
        <taxon>Actinomycetes</taxon>
        <taxon>Micrococcales</taxon>
        <taxon>Microbacteriaceae</taxon>
        <taxon>Agromyces</taxon>
    </lineage>
</organism>
<feature type="compositionally biased region" description="Basic and acidic residues" evidence="2">
    <location>
        <begin position="657"/>
        <end position="667"/>
    </location>
</feature>
<feature type="coiled-coil region" evidence="1">
    <location>
        <begin position="89"/>
        <end position="123"/>
    </location>
</feature>
<evidence type="ECO:0000256" key="2">
    <source>
        <dbReference type="SAM" id="MobiDB-lite"/>
    </source>
</evidence>
<protein>
    <submittedName>
        <fullName evidence="3">Uncharacterized protein</fullName>
    </submittedName>
</protein>
<proteinExistence type="predicted"/>
<reference evidence="3 4" key="1">
    <citation type="submission" date="2019-11" db="EMBL/GenBank/DDBJ databases">
        <title>Agromyces kandeliae sp. nov., isolated from mangrove soil.</title>
        <authorList>
            <person name="Wang R."/>
        </authorList>
    </citation>
    <scope>NUCLEOTIDE SEQUENCE [LARGE SCALE GENOMIC DNA]</scope>
    <source>
        <strain evidence="3 4">Q22</strain>
    </source>
</reference>
<keyword evidence="4" id="KW-1185">Reference proteome</keyword>
<dbReference type="RefSeq" id="WP_154345329.1">
    <property type="nucleotide sequence ID" value="NZ_WKJD01000007.1"/>
</dbReference>
<sequence length="667" mass="69477">MKLPPVRGAAQVAIGMLAIVAVGLGTSVDSAPAIAKTAPPPPTLSDPPTSAVTDLLSSIVKGAGGQVGSTLAGWVLPSAGSANQDVAVLDQISTELDAIEQTLTDIESEIAALTNAVDKLDCDTWIQSAEPMVDAISNLWDPNAASSGPLGGSVPQQSYQGIVAEAQNNTVTVADMQVWADQVLNNNNEGIGGKSVQDYLEDLATTLIAPAANTGLLQSCLSQPANLPTNYAGQTDDVYYNTVIAPLIGYYETIQIEGITMVVEAMNFEAWQAADSPTSTVDTITNLPETICGSSATGDVLSWCENADWAVLGEDGQSGERGRIADQLTFGGAPYTTDPTVNSQPVHLYVGSTTLWASDPSVFNSINSDSSCPGLNSNAPCGILAGTFSDTAIGGSYGGYGTSYGGTWGAAPLGQIQDIYNTGPSWGTYTNGADYLMSARGFSGIPVNTIFVTNYAFTIQPFSNVHLTTQVYAFMDTGFSPGVFYPIYDPQTAGDYFNSFAGLQVPAGSNDSCTNTVPNPALPPASANDGFYQGTSTWCGIDTTGDWTSGPPGWTTTAAKSHPQFRLPVLDVTALQCADELNSTNPFGAYTMCGDNFYAWLDALVPPAEPRQAANLNNGVAHGKSGLMGGQKKDRTIYVGDLTLPSGSDSPSSPLKKMQDKTHPSGK</sequence>
<evidence type="ECO:0000313" key="3">
    <source>
        <dbReference type="EMBL" id="MRX42966.1"/>
    </source>
</evidence>
<name>A0A6L5QYT1_9MICO</name>
<dbReference type="Proteomes" id="UP000476511">
    <property type="component" value="Unassembled WGS sequence"/>
</dbReference>
<comment type="caution">
    <text evidence="3">The sequence shown here is derived from an EMBL/GenBank/DDBJ whole genome shotgun (WGS) entry which is preliminary data.</text>
</comment>
<gene>
    <name evidence="3" type="ORF">GJR97_04405</name>
</gene>